<evidence type="ECO:0000259" key="1">
    <source>
        <dbReference type="Pfam" id="PF01548"/>
    </source>
</evidence>
<proteinExistence type="predicted"/>
<feature type="domain" description="Transposase IS110-like N-terminal" evidence="1">
    <location>
        <begin position="8"/>
        <end position="83"/>
    </location>
</feature>
<dbReference type="InterPro" id="IPR002525">
    <property type="entry name" value="Transp_IS110-like_N"/>
</dbReference>
<sequence length="288" mass="31732">SKLGHTVNMMAASFVSPYRKNRAGKNDANDAEAICEAVGRPNMRFVSLKSEQQLAILALHNVRHGLMEERTAVLNRLRGELAEFGVWFPLSPLQAKQGAARLLAQAECRLPPLLQSLVHDMLEHVRYLEERIAAYDRQIAEQLKHNEAAQRIRALVGVGDLTTSAALAIIGDATLFKNGRQLGAYLGLTPRQASTGGKARLGKITKQGNTYLRTLLIQGARSALQSAMKRAPDKQTRLGQWIVGLHARVGYHKTLVAIANKHARMIWAMLAKGEQYNPDAWKSYAVAA</sequence>
<dbReference type="InterPro" id="IPR003346">
    <property type="entry name" value="Transposase_20"/>
</dbReference>
<dbReference type="PANTHER" id="PTHR33055:SF3">
    <property type="entry name" value="PUTATIVE TRANSPOSASE FOR IS117-RELATED"/>
    <property type="match status" value="1"/>
</dbReference>
<feature type="domain" description="Transposase IS116/IS110/IS902 C-terminal" evidence="2">
    <location>
        <begin position="150"/>
        <end position="226"/>
    </location>
</feature>
<dbReference type="AlphaFoldDB" id="A0A4R3HNL5"/>
<gene>
    <name evidence="3" type="ORF">EDC30_1371</name>
</gene>
<evidence type="ECO:0000313" key="4">
    <source>
        <dbReference type="Proteomes" id="UP000295382"/>
    </source>
</evidence>
<dbReference type="EMBL" id="SLZQ01000037">
    <property type="protein sequence ID" value="TCS31363.1"/>
    <property type="molecule type" value="Genomic_DNA"/>
</dbReference>
<dbReference type="PANTHER" id="PTHR33055">
    <property type="entry name" value="TRANSPOSASE FOR INSERTION SEQUENCE ELEMENT IS1111A"/>
    <property type="match status" value="1"/>
</dbReference>
<evidence type="ECO:0000259" key="2">
    <source>
        <dbReference type="Pfam" id="PF02371"/>
    </source>
</evidence>
<feature type="non-terminal residue" evidence="3">
    <location>
        <position position="1"/>
    </location>
</feature>
<keyword evidence="4" id="KW-1185">Reference proteome</keyword>
<reference evidence="3 4" key="1">
    <citation type="submission" date="2019-03" db="EMBL/GenBank/DDBJ databases">
        <title>Genomic Encyclopedia of Type Strains, Phase IV (KMG-IV): sequencing the most valuable type-strain genomes for metagenomic binning, comparative biology and taxonomic classification.</title>
        <authorList>
            <person name="Goeker M."/>
        </authorList>
    </citation>
    <scope>NUCLEOTIDE SEQUENCE [LARGE SCALE GENOMIC DNA]</scope>
    <source>
        <strain evidence="3 4">DSM 7445</strain>
    </source>
</reference>
<organism evidence="3 4">
    <name type="scientific">Paucimonas lemoignei</name>
    <name type="common">Pseudomonas lemoignei</name>
    <dbReference type="NCBI Taxonomy" id="29443"/>
    <lineage>
        <taxon>Bacteria</taxon>
        <taxon>Pseudomonadati</taxon>
        <taxon>Pseudomonadota</taxon>
        <taxon>Betaproteobacteria</taxon>
        <taxon>Burkholderiales</taxon>
        <taxon>Burkholderiaceae</taxon>
        <taxon>Paucimonas</taxon>
    </lineage>
</organism>
<dbReference type="Pfam" id="PF01548">
    <property type="entry name" value="DEDD_Tnp_IS110"/>
    <property type="match status" value="1"/>
</dbReference>
<dbReference type="OrthoDB" id="5289737at2"/>
<dbReference type="Proteomes" id="UP000295382">
    <property type="component" value="Unassembled WGS sequence"/>
</dbReference>
<dbReference type="GO" id="GO:0004803">
    <property type="term" value="F:transposase activity"/>
    <property type="evidence" value="ECO:0007669"/>
    <property type="project" value="InterPro"/>
</dbReference>
<evidence type="ECO:0000313" key="3">
    <source>
        <dbReference type="EMBL" id="TCS31363.1"/>
    </source>
</evidence>
<dbReference type="NCBIfam" id="NF033542">
    <property type="entry name" value="transpos_IS110"/>
    <property type="match status" value="1"/>
</dbReference>
<dbReference type="RefSeq" id="WP_132260586.1">
    <property type="nucleotide sequence ID" value="NZ_SLZQ01000037.1"/>
</dbReference>
<accession>A0A4R3HNL5</accession>
<dbReference type="Pfam" id="PF02371">
    <property type="entry name" value="Transposase_20"/>
    <property type="match status" value="1"/>
</dbReference>
<dbReference type="GO" id="GO:0006313">
    <property type="term" value="P:DNA transposition"/>
    <property type="evidence" value="ECO:0007669"/>
    <property type="project" value="InterPro"/>
</dbReference>
<dbReference type="GO" id="GO:0003677">
    <property type="term" value="F:DNA binding"/>
    <property type="evidence" value="ECO:0007669"/>
    <property type="project" value="InterPro"/>
</dbReference>
<name>A0A4R3HNL5_PAULE</name>
<protein>
    <submittedName>
        <fullName evidence="3">Transposase</fullName>
    </submittedName>
</protein>
<comment type="caution">
    <text evidence="3">The sequence shown here is derived from an EMBL/GenBank/DDBJ whole genome shotgun (WGS) entry which is preliminary data.</text>
</comment>
<dbReference type="InterPro" id="IPR047650">
    <property type="entry name" value="Transpos_IS110"/>
</dbReference>